<dbReference type="EMBL" id="JAHWXN010000001">
    <property type="protein sequence ID" value="MCK2034922.1"/>
    <property type="molecule type" value="Genomic_DNA"/>
</dbReference>
<accession>A0ABT0FB21</accession>
<organism evidence="2 3">
    <name type="scientific">Microbacterium croceum</name>
    <dbReference type="NCBI Taxonomy" id="2851645"/>
    <lineage>
        <taxon>Bacteria</taxon>
        <taxon>Bacillati</taxon>
        <taxon>Actinomycetota</taxon>
        <taxon>Actinomycetes</taxon>
        <taxon>Micrococcales</taxon>
        <taxon>Microbacteriaceae</taxon>
        <taxon>Microbacterium</taxon>
    </lineage>
</organism>
<gene>
    <name evidence="2" type="ORF">KZC51_02125</name>
</gene>
<feature type="domain" description="NAD-dependent epimerase/dehydratase" evidence="1">
    <location>
        <begin position="9"/>
        <end position="156"/>
    </location>
</feature>
<protein>
    <submittedName>
        <fullName evidence="2">NAD(P)-dependent oxidoreductase</fullName>
    </submittedName>
</protein>
<name>A0ABT0FB21_9MICO</name>
<sequence>MGSTPRVALLGGAGLVGSELSRIRHGSWQVSRIDVHPGATADADQPAAIVDVLDEAALTSVLTGVDIVVHLANVPVRTPPPYPASTLRDAFAVNVGSVYTGIRASAAAGVGSFIHVSSMSVFADSRSETPEGEGDALESYGLSKRLAEHACAAMEDVGPTVTSIRIAFPTPDDAWPLWLRPSDSTAIPLTFDDETYTALRISDLARAIDILSARRGRYARLALAGDARLAPTVDDLRHTWGGATA</sequence>
<dbReference type="Proteomes" id="UP001300096">
    <property type="component" value="Unassembled WGS sequence"/>
</dbReference>
<dbReference type="InterPro" id="IPR001509">
    <property type="entry name" value="Epimerase_deHydtase"/>
</dbReference>
<evidence type="ECO:0000313" key="3">
    <source>
        <dbReference type="Proteomes" id="UP001300096"/>
    </source>
</evidence>
<dbReference type="SUPFAM" id="SSF51735">
    <property type="entry name" value="NAD(P)-binding Rossmann-fold domains"/>
    <property type="match status" value="1"/>
</dbReference>
<proteinExistence type="predicted"/>
<dbReference type="Pfam" id="PF01370">
    <property type="entry name" value="Epimerase"/>
    <property type="match status" value="1"/>
</dbReference>
<dbReference type="RefSeq" id="WP_247628374.1">
    <property type="nucleotide sequence ID" value="NZ_JAHWXN010000001.1"/>
</dbReference>
<reference evidence="2 3" key="1">
    <citation type="submission" date="2021-06" db="EMBL/GenBank/DDBJ databases">
        <title>Genome-based taxonomic framework of Microbacterium strains isolated from marine environment, the description of four new species and reclassification of four preexisting species.</title>
        <authorList>
            <person name="Lee S.D."/>
            <person name="Kim S.-M."/>
            <person name="Byeon Y.-S."/>
            <person name="Yang H.L."/>
            <person name="Kim I.S."/>
        </authorList>
    </citation>
    <scope>NUCLEOTIDE SEQUENCE [LARGE SCALE GENOMIC DNA]</scope>
    <source>
        <strain evidence="2 3">SSW1-49</strain>
    </source>
</reference>
<dbReference type="InterPro" id="IPR036291">
    <property type="entry name" value="NAD(P)-bd_dom_sf"/>
</dbReference>
<keyword evidence="3" id="KW-1185">Reference proteome</keyword>
<evidence type="ECO:0000313" key="2">
    <source>
        <dbReference type="EMBL" id="MCK2034922.1"/>
    </source>
</evidence>
<comment type="caution">
    <text evidence="2">The sequence shown here is derived from an EMBL/GenBank/DDBJ whole genome shotgun (WGS) entry which is preliminary data.</text>
</comment>
<evidence type="ECO:0000259" key="1">
    <source>
        <dbReference type="Pfam" id="PF01370"/>
    </source>
</evidence>
<dbReference type="Gene3D" id="3.40.50.720">
    <property type="entry name" value="NAD(P)-binding Rossmann-like Domain"/>
    <property type="match status" value="1"/>
</dbReference>